<feature type="region of interest" description="Disordered" evidence="14">
    <location>
        <begin position="979"/>
        <end position="1009"/>
    </location>
</feature>
<evidence type="ECO:0000256" key="12">
    <source>
        <dbReference type="ARBA" id="ARBA00048679"/>
    </source>
</evidence>
<dbReference type="OrthoDB" id="252033at2759"/>
<feature type="compositionally biased region" description="Low complexity" evidence="14">
    <location>
        <begin position="984"/>
        <end position="995"/>
    </location>
</feature>
<dbReference type="SUPFAM" id="SSF56112">
    <property type="entry name" value="Protein kinase-like (PK-like)"/>
    <property type="match status" value="1"/>
</dbReference>
<keyword evidence="9 13" id="KW-0067">ATP-binding</keyword>
<comment type="similarity">
    <text evidence="2">Belongs to the protein kinase superfamily. NEK Ser/Thr protein kinase family. NIMA subfamily.</text>
</comment>
<evidence type="ECO:0000256" key="8">
    <source>
        <dbReference type="ARBA" id="ARBA00022777"/>
    </source>
</evidence>
<comment type="caution">
    <text evidence="16">The sequence shown here is derived from an EMBL/GenBank/DDBJ whole genome shotgun (WGS) entry which is preliminary data.</text>
</comment>
<dbReference type="InterPro" id="IPR011009">
    <property type="entry name" value="Kinase-like_dom_sf"/>
</dbReference>
<feature type="domain" description="Protein kinase" evidence="15">
    <location>
        <begin position="29"/>
        <end position="300"/>
    </location>
</feature>
<dbReference type="PRINTS" id="PR00109">
    <property type="entry name" value="TYRKINASE"/>
</dbReference>
<evidence type="ECO:0000256" key="1">
    <source>
        <dbReference type="ARBA" id="ARBA00001946"/>
    </source>
</evidence>
<evidence type="ECO:0000256" key="10">
    <source>
        <dbReference type="ARBA" id="ARBA00022842"/>
    </source>
</evidence>
<dbReference type="PANTHER" id="PTHR44899">
    <property type="entry name" value="CAMK FAMILY PROTEIN KINASE"/>
    <property type="match status" value="1"/>
</dbReference>
<feature type="region of interest" description="Disordered" evidence="14">
    <location>
        <begin position="718"/>
        <end position="742"/>
    </location>
</feature>
<accession>A0A061J7C9</accession>
<comment type="cofactor">
    <cofactor evidence="1">
        <name>Mg(2+)</name>
        <dbReference type="ChEBI" id="CHEBI:18420"/>
    </cofactor>
</comment>
<sequence>MNAVDELNLRLGIGPPRPRLPITLQRSGYSAVRQLGKGSFGNAYLVFHAGRKQLYVVKHVNMANMTSRQRRDAHQEIVVLQQLQYPNIIRYVEFCEEHPHLYIVMEYADGGDVYTHLKNLKSSVWALGGGGIGGGGSSGGLTEEQVISLFVQTTMAVKYMHDRRLLHRDIKSQNVFLTKNHVVKLGDFGISTVLMSTVAMAQTMCGTPCYFSPELCEGKPYNNKSDVWALGVLLYELCTTGRLPFEATTMNRLMDDICRKEPRRIPASFSDELWELVLWMLKKDPRQRPDAGQILRSPVLLRAIPNIIKKLSATDGRSEDEYRRVLSGGATPPPPICPAMELHPKIGKDYGGNAPLPSGGSAEIASAAAAAAAAAPLGGARKRSNESPFIRGNAYDVAKDRVGGVLRDLTKQRQQLRQLQQQREDEEALKRALPTNQPIIGDAFGYIPALLRGKQNYNQNEGNVDDKGKANNNNEGSGRNDDIRNYNALGRNMPSKEDNVFAQDNPHPLAGGGNKNEKKEPNPSSVGANAAGEPQRKPVNNLPLHDLFLIYDENKKRIINEREQHGRAMRKPMNYQPAGVRPFRGRPAVAEANADGREPNQKIPSALPHHLIYDNVKALPHVIPNTENQFIPAPSVVAPDAAEAARRPPPLTSLEDQHQPSNRTEARNDTEDNDDDTPAANEPKGDLAFVLQEMTHHLESVLSSAVLTDNNCETSGVKGTPWANSSTTTSSAGVDPTAISPCPTTELNPDEVRQEFLDAMGTTLNVEDLQRPLNRTPISSEGVNCFAEGDHISLCISRYDAVWPPPGAPVTPAGIAVSPVRGGEKNEEVNARPFCDMYSPKLGGSSSPRNLTADAAVVQGVGAASASGAAVEGEGEREEAPLFTGGCLCDGVCFTGLASTIFGSFVCNCVVCSRFSGSMMGVEWLHLPDMTFEGFFTEASPANLSVPPPPQRPQVIPAEEIPAGAGISAAQALTKANPSSTLKNDAATADNADTAEGGGGSSDTGRVNLPQPLRKFTLEVPMVDEDGVEGMGVYAVYFCGRCGSTIGMDHSDIAGCIIAKAVLSDASLATLESFQQTMPLGTDEALLPRKA</sequence>
<keyword evidence="10" id="KW-0460">Magnesium</keyword>
<dbReference type="InterPro" id="IPR001245">
    <property type="entry name" value="Ser-Thr/Tyr_kinase_cat_dom"/>
</dbReference>
<evidence type="ECO:0000256" key="6">
    <source>
        <dbReference type="ARBA" id="ARBA00022723"/>
    </source>
</evidence>
<dbReference type="Pfam" id="PF00069">
    <property type="entry name" value="Pkinase"/>
    <property type="match status" value="1"/>
</dbReference>
<keyword evidence="4" id="KW-0723">Serine/threonine-protein kinase</keyword>
<dbReference type="InterPro" id="IPR011057">
    <property type="entry name" value="Mss4-like_sf"/>
</dbReference>
<feature type="compositionally biased region" description="Polar residues" evidence="14">
    <location>
        <begin position="722"/>
        <end position="732"/>
    </location>
</feature>
<keyword evidence="6" id="KW-0479">Metal-binding</keyword>
<evidence type="ECO:0000256" key="3">
    <source>
        <dbReference type="ARBA" id="ARBA00012513"/>
    </source>
</evidence>
<dbReference type="EMBL" id="AUPL01003096">
    <property type="protein sequence ID" value="ESL09187.1"/>
    <property type="molecule type" value="Genomic_DNA"/>
</dbReference>
<comment type="catalytic activity">
    <reaction evidence="12">
        <text>L-seryl-[protein] + ATP = O-phospho-L-seryl-[protein] + ADP + H(+)</text>
        <dbReference type="Rhea" id="RHEA:17989"/>
        <dbReference type="Rhea" id="RHEA-COMP:9863"/>
        <dbReference type="Rhea" id="RHEA-COMP:11604"/>
        <dbReference type="ChEBI" id="CHEBI:15378"/>
        <dbReference type="ChEBI" id="CHEBI:29999"/>
        <dbReference type="ChEBI" id="CHEBI:30616"/>
        <dbReference type="ChEBI" id="CHEBI:83421"/>
        <dbReference type="ChEBI" id="CHEBI:456216"/>
        <dbReference type="EC" id="2.7.11.1"/>
    </reaction>
</comment>
<dbReference type="InterPro" id="IPR051131">
    <property type="entry name" value="NEK_Ser/Thr_kinase_NIMA"/>
</dbReference>
<dbReference type="CDD" id="cd08215">
    <property type="entry name" value="STKc_Nek"/>
    <property type="match status" value="1"/>
</dbReference>
<dbReference type="FunFam" id="1.10.510.10:FF:000172">
    <property type="entry name" value="serine/threonine-protein kinase Nek1 isoform X1"/>
    <property type="match status" value="1"/>
</dbReference>
<keyword evidence="7 13" id="KW-0547">Nucleotide-binding</keyword>
<evidence type="ECO:0000259" key="15">
    <source>
        <dbReference type="PROSITE" id="PS50011"/>
    </source>
</evidence>
<dbReference type="SUPFAM" id="SSF51316">
    <property type="entry name" value="Mss4-like"/>
    <property type="match status" value="1"/>
</dbReference>
<dbReference type="PANTHER" id="PTHR44899:SF3">
    <property type="entry name" value="SERINE_THREONINE-PROTEIN KINASE NEK1"/>
    <property type="match status" value="1"/>
</dbReference>
<organism evidence="16 17">
    <name type="scientific">Trypanosoma rangeli SC58</name>
    <dbReference type="NCBI Taxonomy" id="429131"/>
    <lineage>
        <taxon>Eukaryota</taxon>
        <taxon>Discoba</taxon>
        <taxon>Euglenozoa</taxon>
        <taxon>Kinetoplastea</taxon>
        <taxon>Metakinetoplastina</taxon>
        <taxon>Trypanosomatida</taxon>
        <taxon>Trypanosomatidae</taxon>
        <taxon>Trypanosoma</taxon>
        <taxon>Herpetosoma</taxon>
    </lineage>
</organism>
<dbReference type="SMART" id="SM00220">
    <property type="entry name" value="S_TKc"/>
    <property type="match status" value="1"/>
</dbReference>
<evidence type="ECO:0000256" key="7">
    <source>
        <dbReference type="ARBA" id="ARBA00022741"/>
    </source>
</evidence>
<feature type="binding site" evidence="13">
    <location>
        <position position="58"/>
    </location>
    <ligand>
        <name>ATP</name>
        <dbReference type="ChEBI" id="CHEBI:30616"/>
    </ligand>
</feature>
<feature type="region of interest" description="Disordered" evidence="14">
    <location>
        <begin position="457"/>
        <end position="539"/>
    </location>
</feature>
<evidence type="ECO:0000256" key="4">
    <source>
        <dbReference type="ARBA" id="ARBA00022527"/>
    </source>
</evidence>
<dbReference type="Gene3D" id="1.10.510.10">
    <property type="entry name" value="Transferase(Phosphotransferase) domain 1"/>
    <property type="match status" value="1"/>
</dbReference>
<keyword evidence="5" id="KW-0808">Transferase</keyword>
<proteinExistence type="inferred from homology"/>
<name>A0A061J7C9_TRYRA</name>
<evidence type="ECO:0000313" key="17">
    <source>
        <dbReference type="Proteomes" id="UP000031737"/>
    </source>
</evidence>
<dbReference type="Gene3D" id="3.30.200.20">
    <property type="entry name" value="Phosphorylase Kinase, domain 1"/>
    <property type="match status" value="1"/>
</dbReference>
<dbReference type="GO" id="GO:0005524">
    <property type="term" value="F:ATP binding"/>
    <property type="evidence" value="ECO:0007669"/>
    <property type="project" value="UniProtKB-UniRule"/>
</dbReference>
<reference evidence="16 17" key="1">
    <citation type="submission" date="2013-07" db="EMBL/GenBank/DDBJ databases">
        <authorList>
            <person name="Stoco P.H."/>
            <person name="Wagner G."/>
            <person name="Gerber A."/>
            <person name="Zaha A."/>
            <person name="Thompson C."/>
            <person name="Bartholomeu D.C."/>
            <person name="Luckemeyer D.D."/>
            <person name="Bahia D."/>
            <person name="Loreto E."/>
            <person name="Prestes E.B."/>
            <person name="Lima F.M."/>
            <person name="Rodrigues-Luiz G."/>
            <person name="Vallejo G.A."/>
            <person name="Filho J.F."/>
            <person name="Monteiro K.M."/>
            <person name="Tyler K.M."/>
            <person name="de Almeida L.G."/>
            <person name="Ortiz M.F."/>
            <person name="Siervo M.A."/>
            <person name="de Moraes M.H."/>
            <person name="Cunha O.L."/>
            <person name="Mendonca-Neto R."/>
            <person name="Silva R."/>
            <person name="Teixeira S.M."/>
            <person name="Murta S.M."/>
            <person name="Sincero T.C."/>
            <person name="Mendes T.A."/>
            <person name="Urmenyi T.P."/>
            <person name="Silva V.G."/>
            <person name="da Rocha W.D."/>
            <person name="Andersson B."/>
            <person name="Romanha A.J."/>
            <person name="Steindel M."/>
            <person name="de Vasconcelos A.T."/>
            <person name="Grisard E.C."/>
        </authorList>
    </citation>
    <scope>NUCLEOTIDE SEQUENCE [LARGE SCALE GENOMIC DNA]</scope>
    <source>
        <strain evidence="16 17">SC58</strain>
    </source>
</reference>
<dbReference type="PROSITE" id="PS00107">
    <property type="entry name" value="PROTEIN_KINASE_ATP"/>
    <property type="match status" value="1"/>
</dbReference>
<evidence type="ECO:0000256" key="2">
    <source>
        <dbReference type="ARBA" id="ARBA00010886"/>
    </source>
</evidence>
<evidence type="ECO:0000256" key="5">
    <source>
        <dbReference type="ARBA" id="ARBA00022679"/>
    </source>
</evidence>
<dbReference type="GO" id="GO:0004674">
    <property type="term" value="F:protein serine/threonine kinase activity"/>
    <property type="evidence" value="ECO:0007669"/>
    <property type="project" value="UniProtKB-KW"/>
</dbReference>
<dbReference type="VEuPathDB" id="TriTrypDB:TRSC58_03096"/>
<evidence type="ECO:0000256" key="9">
    <source>
        <dbReference type="ARBA" id="ARBA00022840"/>
    </source>
</evidence>
<dbReference type="AlphaFoldDB" id="A0A061J7C9"/>
<keyword evidence="8 16" id="KW-0418">Kinase</keyword>
<dbReference type="PROSITE" id="PS50011">
    <property type="entry name" value="PROTEIN_KINASE_DOM"/>
    <property type="match status" value="1"/>
</dbReference>
<evidence type="ECO:0000313" key="16">
    <source>
        <dbReference type="EMBL" id="ESL09187.1"/>
    </source>
</evidence>
<dbReference type="PROSITE" id="PS00108">
    <property type="entry name" value="PROTEIN_KINASE_ST"/>
    <property type="match status" value="1"/>
</dbReference>
<gene>
    <name evidence="16" type="ORF">TRSC58_03096</name>
</gene>
<evidence type="ECO:0000256" key="11">
    <source>
        <dbReference type="ARBA" id="ARBA00047899"/>
    </source>
</evidence>
<keyword evidence="17" id="KW-1185">Reference proteome</keyword>
<dbReference type="Proteomes" id="UP000031737">
    <property type="component" value="Unassembled WGS sequence"/>
</dbReference>
<dbReference type="EC" id="2.7.11.1" evidence="3"/>
<protein>
    <recommendedName>
        <fullName evidence="3">non-specific serine/threonine protein kinase</fullName>
        <ecNumber evidence="3">2.7.11.1</ecNumber>
    </recommendedName>
</protein>
<dbReference type="InterPro" id="IPR008271">
    <property type="entry name" value="Ser/Thr_kinase_AS"/>
</dbReference>
<feature type="region of interest" description="Disordered" evidence="14">
    <location>
        <begin position="640"/>
        <end position="683"/>
    </location>
</feature>
<dbReference type="GO" id="GO:0046872">
    <property type="term" value="F:metal ion binding"/>
    <property type="evidence" value="ECO:0007669"/>
    <property type="project" value="UniProtKB-KW"/>
</dbReference>
<comment type="catalytic activity">
    <reaction evidence="11">
        <text>L-threonyl-[protein] + ATP = O-phospho-L-threonyl-[protein] + ADP + H(+)</text>
        <dbReference type="Rhea" id="RHEA:46608"/>
        <dbReference type="Rhea" id="RHEA-COMP:11060"/>
        <dbReference type="Rhea" id="RHEA-COMP:11605"/>
        <dbReference type="ChEBI" id="CHEBI:15378"/>
        <dbReference type="ChEBI" id="CHEBI:30013"/>
        <dbReference type="ChEBI" id="CHEBI:30616"/>
        <dbReference type="ChEBI" id="CHEBI:61977"/>
        <dbReference type="ChEBI" id="CHEBI:456216"/>
        <dbReference type="EC" id="2.7.11.1"/>
    </reaction>
</comment>
<dbReference type="InterPro" id="IPR017441">
    <property type="entry name" value="Protein_kinase_ATP_BS"/>
</dbReference>
<dbReference type="InterPro" id="IPR000719">
    <property type="entry name" value="Prot_kinase_dom"/>
</dbReference>
<dbReference type="FunFam" id="3.30.200.20:FF:000097">
    <property type="entry name" value="Probable serine/threonine-protein kinase nek1"/>
    <property type="match status" value="1"/>
</dbReference>
<evidence type="ECO:0000256" key="13">
    <source>
        <dbReference type="PROSITE-ProRule" id="PRU10141"/>
    </source>
</evidence>
<evidence type="ECO:0000256" key="14">
    <source>
        <dbReference type="SAM" id="MobiDB-lite"/>
    </source>
</evidence>